<keyword evidence="6 11" id="KW-0863">Zinc-finger</keyword>
<name>A0A078GD46_BRANA</name>
<protein>
    <recommendedName>
        <fullName evidence="3">RING-type E3 ubiquitin transferase</fullName>
        <ecNumber evidence="3">2.3.2.27</ecNumber>
    </recommendedName>
</protein>
<proteinExistence type="inferred from homology"/>
<dbReference type="PANTHER" id="PTHR46539">
    <property type="entry name" value="E3 UBIQUITIN-PROTEIN LIGASE ATL42"/>
    <property type="match status" value="1"/>
</dbReference>
<keyword evidence="14" id="KW-1185">Reference proteome</keyword>
<dbReference type="EMBL" id="LK032142">
    <property type="protein sequence ID" value="CDY23289.1"/>
    <property type="molecule type" value="Genomic_DNA"/>
</dbReference>
<evidence type="ECO:0000313" key="14">
    <source>
        <dbReference type="Proteomes" id="UP000028999"/>
    </source>
</evidence>
<dbReference type="Proteomes" id="UP000028999">
    <property type="component" value="Unassembled WGS sequence"/>
</dbReference>
<evidence type="ECO:0000256" key="10">
    <source>
        <dbReference type="ARBA" id="ARBA00024209"/>
    </source>
</evidence>
<dbReference type="PaxDb" id="3708-A0A078GD46"/>
<comment type="catalytic activity">
    <reaction evidence="1">
        <text>S-ubiquitinyl-[E2 ubiquitin-conjugating enzyme]-L-cysteine + [acceptor protein]-L-lysine = [E2 ubiquitin-conjugating enzyme]-L-cysteine + N(6)-ubiquitinyl-[acceptor protein]-L-lysine.</text>
        <dbReference type="EC" id="2.3.2.27"/>
    </reaction>
</comment>
<evidence type="ECO:0000256" key="6">
    <source>
        <dbReference type="ARBA" id="ARBA00022771"/>
    </source>
</evidence>
<keyword evidence="9" id="KW-0472">Membrane</keyword>
<keyword evidence="7" id="KW-0862">Zinc</keyword>
<dbReference type="UniPathway" id="UPA00143"/>
<dbReference type="Pfam" id="PF13639">
    <property type="entry name" value="zf-RING_2"/>
    <property type="match status" value="1"/>
</dbReference>
<feature type="domain" description="RING-type" evidence="12">
    <location>
        <begin position="152"/>
        <end position="194"/>
    </location>
</feature>
<keyword evidence="8" id="KW-1133">Transmembrane helix</keyword>
<dbReference type="SUPFAM" id="SSF57850">
    <property type="entry name" value="RING/U-box"/>
    <property type="match status" value="1"/>
</dbReference>
<gene>
    <name evidence="13" type="primary">BnaA08g12570D</name>
    <name evidence="13" type="ORF">GSBRNA2T00021860001</name>
</gene>
<keyword evidence="4" id="KW-0812">Transmembrane</keyword>
<dbReference type="GO" id="GO:0016567">
    <property type="term" value="P:protein ubiquitination"/>
    <property type="evidence" value="ECO:0000318"/>
    <property type="project" value="GO_Central"/>
</dbReference>
<evidence type="ECO:0000259" key="12">
    <source>
        <dbReference type="PROSITE" id="PS50089"/>
    </source>
</evidence>
<evidence type="ECO:0000256" key="3">
    <source>
        <dbReference type="ARBA" id="ARBA00012483"/>
    </source>
</evidence>
<evidence type="ECO:0000256" key="11">
    <source>
        <dbReference type="PROSITE-ProRule" id="PRU00175"/>
    </source>
</evidence>
<dbReference type="AlphaFoldDB" id="A0A078GD46"/>
<dbReference type="Gene3D" id="3.30.40.10">
    <property type="entry name" value="Zinc/RING finger domain, C3HC4 (zinc finger)"/>
    <property type="match status" value="1"/>
</dbReference>
<dbReference type="GO" id="GO:0008270">
    <property type="term" value="F:zinc ion binding"/>
    <property type="evidence" value="ECO:0007669"/>
    <property type="project" value="UniProtKB-KW"/>
</dbReference>
<dbReference type="SMART" id="SM00184">
    <property type="entry name" value="RING"/>
    <property type="match status" value="1"/>
</dbReference>
<dbReference type="GO" id="GO:0016020">
    <property type="term" value="C:membrane"/>
    <property type="evidence" value="ECO:0007669"/>
    <property type="project" value="UniProtKB-SubCell"/>
</dbReference>
<reference evidence="13 14" key="1">
    <citation type="journal article" date="2014" name="Science">
        <title>Plant genetics. Early allopolyploid evolution in the post-Neolithic Brassica napus oilseed genome.</title>
        <authorList>
            <person name="Chalhoub B."/>
            <person name="Denoeud F."/>
            <person name="Liu S."/>
            <person name="Parkin I.A."/>
            <person name="Tang H."/>
            <person name="Wang X."/>
            <person name="Chiquet J."/>
            <person name="Belcram H."/>
            <person name="Tong C."/>
            <person name="Samans B."/>
            <person name="Correa M."/>
            <person name="Da Silva C."/>
            <person name="Just J."/>
            <person name="Falentin C."/>
            <person name="Koh C.S."/>
            <person name="Le Clainche I."/>
            <person name="Bernard M."/>
            <person name="Bento P."/>
            <person name="Noel B."/>
            <person name="Labadie K."/>
            <person name="Alberti A."/>
            <person name="Charles M."/>
            <person name="Arnaud D."/>
            <person name="Guo H."/>
            <person name="Daviaud C."/>
            <person name="Alamery S."/>
            <person name="Jabbari K."/>
            <person name="Zhao M."/>
            <person name="Edger P.P."/>
            <person name="Chelaifa H."/>
            <person name="Tack D."/>
            <person name="Lassalle G."/>
            <person name="Mestiri I."/>
            <person name="Schnel N."/>
            <person name="Le Paslier M.C."/>
            <person name="Fan G."/>
            <person name="Renault V."/>
            <person name="Bayer P.E."/>
            <person name="Golicz A.A."/>
            <person name="Manoli S."/>
            <person name="Lee T.H."/>
            <person name="Thi V.H."/>
            <person name="Chalabi S."/>
            <person name="Hu Q."/>
            <person name="Fan C."/>
            <person name="Tollenaere R."/>
            <person name="Lu Y."/>
            <person name="Battail C."/>
            <person name="Shen J."/>
            <person name="Sidebottom C.H."/>
            <person name="Wang X."/>
            <person name="Canaguier A."/>
            <person name="Chauveau A."/>
            <person name="Berard A."/>
            <person name="Deniot G."/>
            <person name="Guan M."/>
            <person name="Liu Z."/>
            <person name="Sun F."/>
            <person name="Lim Y.P."/>
            <person name="Lyons E."/>
            <person name="Town C.D."/>
            <person name="Bancroft I."/>
            <person name="Wang X."/>
            <person name="Meng J."/>
            <person name="Ma J."/>
            <person name="Pires J.C."/>
            <person name="King G.J."/>
            <person name="Brunel D."/>
            <person name="Delourme R."/>
            <person name="Renard M."/>
            <person name="Aury J.M."/>
            <person name="Adams K.L."/>
            <person name="Batley J."/>
            <person name="Snowdon R.J."/>
            <person name="Tost J."/>
            <person name="Edwards D."/>
            <person name="Zhou Y."/>
            <person name="Hua W."/>
            <person name="Sharpe A.G."/>
            <person name="Paterson A.H."/>
            <person name="Guan C."/>
            <person name="Wincker P."/>
        </authorList>
    </citation>
    <scope>NUCLEOTIDE SEQUENCE [LARGE SCALE GENOMIC DNA]</scope>
    <source>
        <strain evidence="14">cv. Darmor-bzh</strain>
    </source>
</reference>
<dbReference type="PANTHER" id="PTHR46539:SF2">
    <property type="entry name" value="RING-H2 FINGER PROTEIN ATL43"/>
    <property type="match status" value="1"/>
</dbReference>
<evidence type="ECO:0000256" key="7">
    <source>
        <dbReference type="ARBA" id="ARBA00022833"/>
    </source>
</evidence>
<accession>A0A078GD46</accession>
<dbReference type="InterPro" id="IPR001841">
    <property type="entry name" value="Znf_RING"/>
</dbReference>
<dbReference type="EC" id="2.3.2.27" evidence="3"/>
<keyword evidence="5" id="KW-0479">Metal-binding</keyword>
<dbReference type="Gramene" id="CDY23289">
    <property type="protein sequence ID" value="CDY23289"/>
    <property type="gene ID" value="GSBRNA2T00021860001"/>
</dbReference>
<comment type="subcellular location">
    <subcellularLocation>
        <location evidence="2">Membrane</location>
    </subcellularLocation>
</comment>
<comment type="similarity">
    <text evidence="10">Belongs to the RING-type zinc finger family. ATL subfamily.</text>
</comment>
<evidence type="ECO:0000256" key="9">
    <source>
        <dbReference type="ARBA" id="ARBA00023136"/>
    </source>
</evidence>
<evidence type="ECO:0000256" key="2">
    <source>
        <dbReference type="ARBA" id="ARBA00004370"/>
    </source>
</evidence>
<dbReference type="PROSITE" id="PS50089">
    <property type="entry name" value="ZF_RING_2"/>
    <property type="match status" value="1"/>
</dbReference>
<evidence type="ECO:0000256" key="8">
    <source>
        <dbReference type="ARBA" id="ARBA00022989"/>
    </source>
</evidence>
<evidence type="ECO:0000313" key="13">
    <source>
        <dbReference type="EMBL" id="CDY23289.1"/>
    </source>
</evidence>
<evidence type="ECO:0000256" key="5">
    <source>
        <dbReference type="ARBA" id="ARBA00022723"/>
    </source>
</evidence>
<evidence type="ECO:0000256" key="1">
    <source>
        <dbReference type="ARBA" id="ARBA00000900"/>
    </source>
</evidence>
<organism evidence="13 14">
    <name type="scientific">Brassica napus</name>
    <name type="common">Rape</name>
    <dbReference type="NCBI Taxonomy" id="3708"/>
    <lineage>
        <taxon>Eukaryota</taxon>
        <taxon>Viridiplantae</taxon>
        <taxon>Streptophyta</taxon>
        <taxon>Embryophyta</taxon>
        <taxon>Tracheophyta</taxon>
        <taxon>Spermatophyta</taxon>
        <taxon>Magnoliopsida</taxon>
        <taxon>eudicotyledons</taxon>
        <taxon>Gunneridae</taxon>
        <taxon>Pentapetalae</taxon>
        <taxon>rosids</taxon>
        <taxon>malvids</taxon>
        <taxon>Brassicales</taxon>
        <taxon>Brassicaceae</taxon>
        <taxon>Brassiceae</taxon>
        <taxon>Brassica</taxon>
    </lineage>
</organism>
<sequence length="242" mass="27498">MDLDGIISTKQTVNYESKTRAVDSNTAVSFSIRVREVELRFVRDGSFLRENLLKHRTIASPVIGLEIPPCFLAGEEICRGYVAKALSKTIIPTWIQPFILPQICKDAITEGKRSGFMVEAQVGAVKQTYINNCIDVNDYNSEGRKIPTEPDCPICLQDFGPRSIITKLRCCDYNFHRDCILTWLGHKPSCPTCRDDICGVSLNPRHVINQMELQYELKRVSFEKRSKTLGWTKRVSRISLNP</sequence>
<dbReference type="InterPro" id="IPR013083">
    <property type="entry name" value="Znf_RING/FYVE/PHD"/>
</dbReference>
<evidence type="ECO:0000256" key="4">
    <source>
        <dbReference type="ARBA" id="ARBA00022692"/>
    </source>
</evidence>
<dbReference type="GO" id="GO:0061630">
    <property type="term" value="F:ubiquitin protein ligase activity"/>
    <property type="evidence" value="ECO:0007669"/>
    <property type="project" value="UniProtKB-EC"/>
</dbReference>